<evidence type="ECO:0000313" key="7">
    <source>
        <dbReference type="EMBL" id="SZX60217.1"/>
    </source>
</evidence>
<evidence type="ECO:0000256" key="6">
    <source>
        <dbReference type="SAM" id="Phobius"/>
    </source>
</evidence>
<dbReference type="InterPro" id="IPR003689">
    <property type="entry name" value="ZIP"/>
</dbReference>
<dbReference type="GO" id="GO:0005385">
    <property type="term" value="F:zinc ion transmembrane transporter activity"/>
    <property type="evidence" value="ECO:0007669"/>
    <property type="project" value="TreeGrafter"/>
</dbReference>
<proteinExistence type="predicted"/>
<name>A0A383V3N2_TETOB</name>
<organism evidence="7 8">
    <name type="scientific">Tetradesmus obliquus</name>
    <name type="common">Green alga</name>
    <name type="synonym">Acutodesmus obliquus</name>
    <dbReference type="NCBI Taxonomy" id="3088"/>
    <lineage>
        <taxon>Eukaryota</taxon>
        <taxon>Viridiplantae</taxon>
        <taxon>Chlorophyta</taxon>
        <taxon>core chlorophytes</taxon>
        <taxon>Chlorophyceae</taxon>
        <taxon>CS clade</taxon>
        <taxon>Sphaeropleales</taxon>
        <taxon>Scenedesmaceae</taxon>
        <taxon>Tetradesmus</taxon>
    </lineage>
</organism>
<feature type="transmembrane region" description="Helical" evidence="6">
    <location>
        <begin position="277"/>
        <end position="297"/>
    </location>
</feature>
<feature type="region of interest" description="Disordered" evidence="5">
    <location>
        <begin position="132"/>
        <end position="202"/>
    </location>
</feature>
<feature type="region of interest" description="Disordered" evidence="5">
    <location>
        <begin position="225"/>
        <end position="247"/>
    </location>
</feature>
<keyword evidence="2 6" id="KW-0812">Transmembrane</keyword>
<feature type="compositionally biased region" description="Basic residues" evidence="5">
    <location>
        <begin position="183"/>
        <end position="192"/>
    </location>
</feature>
<feature type="compositionally biased region" description="Low complexity" evidence="5">
    <location>
        <begin position="225"/>
        <end position="238"/>
    </location>
</feature>
<feature type="transmembrane region" description="Helical" evidence="6">
    <location>
        <begin position="63"/>
        <end position="82"/>
    </location>
</feature>
<protein>
    <recommendedName>
        <fullName evidence="9">Zinc/iron permease</fullName>
    </recommendedName>
</protein>
<feature type="compositionally biased region" description="Low complexity" evidence="5">
    <location>
        <begin position="193"/>
        <end position="202"/>
    </location>
</feature>
<evidence type="ECO:0000256" key="5">
    <source>
        <dbReference type="SAM" id="MobiDB-lite"/>
    </source>
</evidence>
<evidence type="ECO:0000313" key="8">
    <source>
        <dbReference type="Proteomes" id="UP000256970"/>
    </source>
</evidence>
<accession>A0A383V3N2</accession>
<evidence type="ECO:0000256" key="4">
    <source>
        <dbReference type="ARBA" id="ARBA00023136"/>
    </source>
</evidence>
<dbReference type="PANTHER" id="PTHR11040:SF44">
    <property type="entry name" value="PROTEIN ZNTC-RELATED"/>
    <property type="match status" value="1"/>
</dbReference>
<keyword evidence="4 6" id="KW-0472">Membrane</keyword>
<evidence type="ECO:0000256" key="1">
    <source>
        <dbReference type="ARBA" id="ARBA00004141"/>
    </source>
</evidence>
<sequence length="429" mass="45301">MRSLYALALDPAADHAAAGSDGEIHSCTLDLRIASIFVILFGASVFGLLTLRFKSADAVFPRLLRAFSGGIILALALVHIIPEAVADLNSLMHFPIGGCTILFGIISLVVIDSALAAIMAPDSYKQHILEETSGHQQQQQHGHHHGKSSSSHAHSHSHSNHEDHSHGHHSHSHDTHSSSHNGSSHKHAHQQPHKATAAAAAAAADQEAAAAVVVQDVDLIKQQQQQQDDAAADADAAARSSVNQPHGHQCLRSINASGWISSAAAPMRDLRQCVTAYTMELGCIFHSVIIGVGVGVVTQDRQLVTTLMIALAIHQGLEALALGSVLALTSFSLPKKVVMLLLYSMTTPIGIAVGIAISSSYDPESTTSRAVQGTLNGVSGGMLLYIAMFQLIAEEFSREDMLVRPGLRLGMYGALCAGAAVMCILGIWS</sequence>
<feature type="compositionally biased region" description="Basic residues" evidence="5">
    <location>
        <begin position="141"/>
        <end position="158"/>
    </location>
</feature>
<evidence type="ECO:0000256" key="3">
    <source>
        <dbReference type="ARBA" id="ARBA00022989"/>
    </source>
</evidence>
<evidence type="ECO:0008006" key="9">
    <source>
        <dbReference type="Google" id="ProtNLM"/>
    </source>
</evidence>
<dbReference type="Pfam" id="PF02535">
    <property type="entry name" value="Zip"/>
    <property type="match status" value="1"/>
</dbReference>
<dbReference type="GO" id="GO:0005886">
    <property type="term" value="C:plasma membrane"/>
    <property type="evidence" value="ECO:0007669"/>
    <property type="project" value="TreeGrafter"/>
</dbReference>
<feature type="transmembrane region" description="Helical" evidence="6">
    <location>
        <begin position="94"/>
        <end position="118"/>
    </location>
</feature>
<feature type="transmembrane region" description="Helical" evidence="6">
    <location>
        <begin position="405"/>
        <end position="428"/>
    </location>
</feature>
<reference evidence="7 8" key="1">
    <citation type="submission" date="2016-10" db="EMBL/GenBank/DDBJ databases">
        <authorList>
            <person name="Cai Z."/>
        </authorList>
    </citation>
    <scope>NUCLEOTIDE SEQUENCE [LARGE SCALE GENOMIC DNA]</scope>
</reference>
<evidence type="ECO:0000256" key="2">
    <source>
        <dbReference type="ARBA" id="ARBA00022692"/>
    </source>
</evidence>
<keyword evidence="3 6" id="KW-1133">Transmembrane helix</keyword>
<keyword evidence="8" id="KW-1185">Reference proteome</keyword>
<dbReference type="PANTHER" id="PTHR11040">
    <property type="entry name" value="ZINC/IRON TRANSPORTER"/>
    <property type="match status" value="1"/>
</dbReference>
<dbReference type="EMBL" id="FNXT01000048">
    <property type="protein sequence ID" value="SZX60217.1"/>
    <property type="molecule type" value="Genomic_DNA"/>
</dbReference>
<feature type="transmembrane region" description="Helical" evidence="6">
    <location>
        <begin position="32"/>
        <end position="51"/>
    </location>
</feature>
<dbReference type="AlphaFoldDB" id="A0A383V3N2"/>
<feature type="transmembrane region" description="Helical" evidence="6">
    <location>
        <begin position="373"/>
        <end position="393"/>
    </location>
</feature>
<feature type="transmembrane region" description="Helical" evidence="6">
    <location>
        <begin position="303"/>
        <end position="328"/>
    </location>
</feature>
<gene>
    <name evidence="7" type="ORF">BQ4739_LOCUS792</name>
</gene>
<feature type="transmembrane region" description="Helical" evidence="6">
    <location>
        <begin position="340"/>
        <end position="361"/>
    </location>
</feature>
<dbReference type="STRING" id="3088.A0A383V3N2"/>
<comment type="subcellular location">
    <subcellularLocation>
        <location evidence="1">Membrane</location>
        <topology evidence="1">Multi-pass membrane protein</topology>
    </subcellularLocation>
</comment>
<dbReference type="Proteomes" id="UP000256970">
    <property type="component" value="Unassembled WGS sequence"/>
</dbReference>